<name>T1AYJ7_9ZZZZ</name>
<gene>
    <name evidence="5" type="ORF">B1B_12447</name>
</gene>
<dbReference type="Pfam" id="PF01406">
    <property type="entry name" value="tRNA-synt_1e"/>
    <property type="match status" value="1"/>
</dbReference>
<accession>T1AYJ7</accession>
<dbReference type="PANTHER" id="PTHR10890:SF25">
    <property type="entry name" value="CYSTEINE--TRNA LIGASE, CHLOROPLASTIC_MITOCHONDRIAL"/>
    <property type="match status" value="1"/>
</dbReference>
<protein>
    <submittedName>
        <fullName evidence="5">Cysteinyl-tRNA synthetase</fullName>
        <ecNumber evidence="5">6.1.1.16</ecNumber>
    </submittedName>
</protein>
<dbReference type="CDD" id="cd00672">
    <property type="entry name" value="CysRS_core"/>
    <property type="match status" value="1"/>
</dbReference>
<proteinExistence type="predicted"/>
<keyword evidence="2" id="KW-0547">Nucleotide-binding</keyword>
<dbReference type="SUPFAM" id="SSF52374">
    <property type="entry name" value="Nucleotidylyl transferase"/>
    <property type="match status" value="1"/>
</dbReference>
<dbReference type="GO" id="GO:0005737">
    <property type="term" value="C:cytoplasm"/>
    <property type="evidence" value="ECO:0007669"/>
    <property type="project" value="TreeGrafter"/>
</dbReference>
<organism evidence="5">
    <name type="scientific">mine drainage metagenome</name>
    <dbReference type="NCBI Taxonomy" id="410659"/>
    <lineage>
        <taxon>unclassified sequences</taxon>
        <taxon>metagenomes</taxon>
        <taxon>ecological metagenomes</taxon>
    </lineage>
</organism>
<keyword evidence="3" id="KW-0067">ATP-binding</keyword>
<reference evidence="5" key="2">
    <citation type="journal article" date="2014" name="ISME J.">
        <title>Microbial stratification in low pH oxic and suboxic macroscopic growths along an acid mine drainage.</title>
        <authorList>
            <person name="Mendez-Garcia C."/>
            <person name="Mesa V."/>
            <person name="Sprenger R.R."/>
            <person name="Richter M."/>
            <person name="Diez M.S."/>
            <person name="Solano J."/>
            <person name="Bargiela R."/>
            <person name="Golyshina O.V."/>
            <person name="Manteca A."/>
            <person name="Ramos J.L."/>
            <person name="Gallego J.R."/>
            <person name="Llorente I."/>
            <person name="Martins Dos Santos V.A."/>
            <person name="Jensen O.N."/>
            <person name="Pelaez A.I."/>
            <person name="Sanchez J."/>
            <person name="Ferrer M."/>
        </authorList>
    </citation>
    <scope>NUCLEOTIDE SEQUENCE</scope>
</reference>
<dbReference type="GO" id="GO:0006423">
    <property type="term" value="P:cysteinyl-tRNA aminoacylation"/>
    <property type="evidence" value="ECO:0007669"/>
    <property type="project" value="TreeGrafter"/>
</dbReference>
<sequence length="447" mass="50296">MGLSTVEAGSIPLFKLTSRPLRYGPSQSAIFPLTPLASRMAFEYLDTLTERSVRLRPHGRPYVAVYVCGPTVYAPAHVGHGRTYLAFDIVRRYLRDAGVRTRHVMNVTDVEDKIDERARELGMTPLGLARQEERRFFRELDALRILPPTFAPRASAWVPRMVRIGRQLERRGYVERRGDSWWYSPPARHTRRNFKLAADVARHAVREPNGGDRGTRPDPRDFMIWRRQEAPVPTWSSPWGRGVPGWHLECYAMALHHLGVPVDYQGGGKDLVFPHHYAQNEIALALEGTPFARGFMHFGFVRDGGSKMSKSVGNLVSLGPATREYGASALRWYLLSRPYADSLDWSDRDAGRARLAYREVRRRIGRSVAGGASGTVSAAQASRFASEVARSIGMNLGVDRAFERIRRWADALGRAPRPYARAGDRSAVRAAYERVECLTGLELLGTR</sequence>
<dbReference type="EC" id="6.1.1.16" evidence="5"/>
<evidence type="ECO:0000256" key="3">
    <source>
        <dbReference type="ARBA" id="ARBA00022840"/>
    </source>
</evidence>
<dbReference type="AlphaFoldDB" id="T1AYJ7"/>
<dbReference type="InterPro" id="IPR024909">
    <property type="entry name" value="Cys-tRNA/MSH_ligase"/>
</dbReference>
<evidence type="ECO:0000259" key="4">
    <source>
        <dbReference type="Pfam" id="PF01406"/>
    </source>
</evidence>
<feature type="domain" description="tRNA synthetases class I catalytic" evidence="4">
    <location>
        <begin position="62"/>
        <end position="349"/>
    </location>
</feature>
<dbReference type="Gene3D" id="3.40.50.620">
    <property type="entry name" value="HUPs"/>
    <property type="match status" value="1"/>
</dbReference>
<keyword evidence="1 5" id="KW-0436">Ligase</keyword>
<evidence type="ECO:0000256" key="2">
    <source>
        <dbReference type="ARBA" id="ARBA00022741"/>
    </source>
</evidence>
<dbReference type="PRINTS" id="PR00983">
    <property type="entry name" value="TRNASYNTHCYS"/>
</dbReference>
<comment type="caution">
    <text evidence="5">The sequence shown here is derived from an EMBL/GenBank/DDBJ whole genome shotgun (WGS) entry which is preliminary data.</text>
</comment>
<keyword evidence="5" id="KW-0030">Aminoacyl-tRNA synthetase</keyword>
<dbReference type="GO" id="GO:0005524">
    <property type="term" value="F:ATP binding"/>
    <property type="evidence" value="ECO:0007669"/>
    <property type="project" value="UniProtKB-KW"/>
</dbReference>
<reference evidence="5" key="1">
    <citation type="submission" date="2013-08" db="EMBL/GenBank/DDBJ databases">
        <authorList>
            <person name="Mendez C."/>
            <person name="Richter M."/>
            <person name="Ferrer M."/>
            <person name="Sanchez J."/>
        </authorList>
    </citation>
    <scope>NUCLEOTIDE SEQUENCE</scope>
</reference>
<dbReference type="EMBL" id="AUZY01008156">
    <property type="protein sequence ID" value="EQD47155.1"/>
    <property type="molecule type" value="Genomic_DNA"/>
</dbReference>
<evidence type="ECO:0000256" key="1">
    <source>
        <dbReference type="ARBA" id="ARBA00022598"/>
    </source>
</evidence>
<dbReference type="PANTHER" id="PTHR10890">
    <property type="entry name" value="CYSTEINYL-TRNA SYNTHETASE"/>
    <property type="match status" value="1"/>
</dbReference>
<evidence type="ECO:0000313" key="5">
    <source>
        <dbReference type="EMBL" id="EQD47155.1"/>
    </source>
</evidence>
<dbReference type="InterPro" id="IPR014729">
    <property type="entry name" value="Rossmann-like_a/b/a_fold"/>
</dbReference>
<dbReference type="GO" id="GO:0004817">
    <property type="term" value="F:cysteine-tRNA ligase activity"/>
    <property type="evidence" value="ECO:0007669"/>
    <property type="project" value="UniProtKB-EC"/>
</dbReference>
<dbReference type="InterPro" id="IPR032678">
    <property type="entry name" value="tRNA-synt_1_cat_dom"/>
</dbReference>